<feature type="domain" description="N-acetyltransferase" evidence="4">
    <location>
        <begin position="162"/>
        <end position="335"/>
    </location>
</feature>
<keyword evidence="2" id="KW-0012">Acyltransferase</keyword>
<dbReference type="GO" id="GO:0016747">
    <property type="term" value="F:acyltransferase activity, transferring groups other than amino-acyl groups"/>
    <property type="evidence" value="ECO:0007669"/>
    <property type="project" value="InterPro"/>
</dbReference>
<dbReference type="InterPro" id="IPR050680">
    <property type="entry name" value="YpeA/RimI_acetyltransf"/>
</dbReference>
<keyword evidence="1" id="KW-0808">Transferase</keyword>
<evidence type="ECO:0000313" key="5">
    <source>
        <dbReference type="EMBL" id="GAX77661.1"/>
    </source>
</evidence>
<dbReference type="InterPro" id="IPR016181">
    <property type="entry name" value="Acyl_CoA_acyltransferase"/>
</dbReference>
<dbReference type="InterPro" id="IPR000182">
    <property type="entry name" value="GNAT_dom"/>
</dbReference>
<dbReference type="PROSITE" id="PS51186">
    <property type="entry name" value="GNAT"/>
    <property type="match status" value="1"/>
</dbReference>
<name>A0A250X3M7_9CHLO</name>
<feature type="region of interest" description="Disordered" evidence="3">
    <location>
        <begin position="186"/>
        <end position="206"/>
    </location>
</feature>
<dbReference type="Proteomes" id="UP000232323">
    <property type="component" value="Unassembled WGS sequence"/>
</dbReference>
<dbReference type="AlphaFoldDB" id="A0A250X3M7"/>
<evidence type="ECO:0000259" key="4">
    <source>
        <dbReference type="PROSITE" id="PS51186"/>
    </source>
</evidence>
<proteinExistence type="predicted"/>
<dbReference type="Gene3D" id="3.40.630.30">
    <property type="match status" value="1"/>
</dbReference>
<dbReference type="PANTHER" id="PTHR43420:SF47">
    <property type="entry name" value="N-ACETYLTRANSFERASE DOMAIN-CONTAINING PROTEIN"/>
    <property type="match status" value="1"/>
</dbReference>
<comment type="caution">
    <text evidence="5">The sequence shown here is derived from an EMBL/GenBank/DDBJ whole genome shotgun (WGS) entry which is preliminary data.</text>
</comment>
<dbReference type="OrthoDB" id="1912023at2759"/>
<dbReference type="EMBL" id="BEGY01000026">
    <property type="protein sequence ID" value="GAX77661.1"/>
    <property type="molecule type" value="Genomic_DNA"/>
</dbReference>
<protein>
    <recommendedName>
        <fullName evidence="4">N-acetyltransferase domain-containing protein</fullName>
    </recommendedName>
</protein>
<evidence type="ECO:0000256" key="2">
    <source>
        <dbReference type="ARBA" id="ARBA00023315"/>
    </source>
</evidence>
<evidence type="ECO:0000256" key="1">
    <source>
        <dbReference type="ARBA" id="ARBA00022679"/>
    </source>
</evidence>
<reference evidence="5 6" key="1">
    <citation type="submission" date="2017-08" db="EMBL/GenBank/DDBJ databases">
        <title>Acidophilic green algal genome provides insights into adaptation to an acidic environment.</title>
        <authorList>
            <person name="Hirooka S."/>
            <person name="Hirose Y."/>
            <person name="Kanesaki Y."/>
            <person name="Higuchi S."/>
            <person name="Fujiwara T."/>
            <person name="Onuma R."/>
            <person name="Era A."/>
            <person name="Ohbayashi R."/>
            <person name="Uzuka A."/>
            <person name="Nozaki H."/>
            <person name="Yoshikawa H."/>
            <person name="Miyagishima S.Y."/>
        </authorList>
    </citation>
    <scope>NUCLEOTIDE SEQUENCE [LARGE SCALE GENOMIC DNA]</scope>
    <source>
        <strain evidence="5 6">NIES-2499</strain>
    </source>
</reference>
<evidence type="ECO:0000313" key="6">
    <source>
        <dbReference type="Proteomes" id="UP000232323"/>
    </source>
</evidence>
<organism evidence="5 6">
    <name type="scientific">Chlamydomonas eustigma</name>
    <dbReference type="NCBI Taxonomy" id="1157962"/>
    <lineage>
        <taxon>Eukaryota</taxon>
        <taxon>Viridiplantae</taxon>
        <taxon>Chlorophyta</taxon>
        <taxon>core chlorophytes</taxon>
        <taxon>Chlorophyceae</taxon>
        <taxon>CS clade</taxon>
        <taxon>Chlamydomonadales</taxon>
        <taxon>Chlamydomonadaceae</taxon>
        <taxon>Chlamydomonas</taxon>
    </lineage>
</organism>
<dbReference type="PANTHER" id="PTHR43420">
    <property type="entry name" value="ACETYLTRANSFERASE"/>
    <property type="match status" value="1"/>
</dbReference>
<dbReference type="Pfam" id="PF00583">
    <property type="entry name" value="Acetyltransf_1"/>
    <property type="match status" value="1"/>
</dbReference>
<dbReference type="SUPFAM" id="SSF55729">
    <property type="entry name" value="Acyl-CoA N-acyltransferases (Nat)"/>
    <property type="match status" value="1"/>
</dbReference>
<evidence type="ECO:0000256" key="3">
    <source>
        <dbReference type="SAM" id="MobiDB-lite"/>
    </source>
</evidence>
<accession>A0A250X3M7</accession>
<keyword evidence="6" id="KW-1185">Reference proteome</keyword>
<sequence>MSHKNASVTQRRGCSSNYIRQFRQTVSGCLPPAARNATTCRRNVTEVSHKPGQGPSQFPRERLPPKGRHVTCWNAQPESGALQQYTRNSNNHVTTIASGRDAKGVAKSWRIRPYQAADEEGIVQLVSSVSFLDGEFIDRVIRYDLAQKIDYGFSFPECFAMLVAEPYSPSPEDRIVDNAYEAYTTPSGPSESEILAHSPRSDQVGRCSPNGQVYKQESSLEDQSCVAGVIEIFRTNEWMMSELRQERILSSGDTSFCYIDKMVVACQERRSGLATGLLKAAEYQAELWSERNMALYVYADNLPAVNLYSKCGFKTFKQTDPLDFRPKLLMHKLTNCHSV</sequence>
<feature type="region of interest" description="Disordered" evidence="3">
    <location>
        <begin position="45"/>
        <end position="65"/>
    </location>
</feature>
<gene>
    <name evidence="5" type="ORF">CEUSTIGMA_g5104.t1</name>
</gene>